<organism evidence="1 2">
    <name type="scientific">Kribbella lupini</name>
    <dbReference type="NCBI Taxonomy" id="291602"/>
    <lineage>
        <taxon>Bacteria</taxon>
        <taxon>Bacillati</taxon>
        <taxon>Actinomycetota</taxon>
        <taxon>Actinomycetes</taxon>
        <taxon>Propionibacteriales</taxon>
        <taxon>Kribbellaceae</taxon>
        <taxon>Kribbella</taxon>
    </lineage>
</organism>
<reference evidence="2" key="1">
    <citation type="journal article" date="2019" name="Int. J. Syst. Evol. Microbiol.">
        <title>The Global Catalogue of Microorganisms (GCM) 10K type strain sequencing project: providing services to taxonomists for standard genome sequencing and annotation.</title>
        <authorList>
            <consortium name="The Broad Institute Genomics Platform"/>
            <consortium name="The Broad Institute Genome Sequencing Center for Infectious Disease"/>
            <person name="Wu L."/>
            <person name="Ma J."/>
        </authorList>
    </citation>
    <scope>NUCLEOTIDE SEQUENCE [LARGE SCALE GENOMIC DNA]</scope>
    <source>
        <strain evidence="2">JCM 14303</strain>
    </source>
</reference>
<keyword evidence="2" id="KW-1185">Reference proteome</keyword>
<dbReference type="RefSeq" id="WP_344181952.1">
    <property type="nucleotide sequence ID" value="NZ_BAAANC010000004.1"/>
</dbReference>
<evidence type="ECO:0000313" key="1">
    <source>
        <dbReference type="EMBL" id="GAA1555371.1"/>
    </source>
</evidence>
<evidence type="ECO:0000313" key="2">
    <source>
        <dbReference type="Proteomes" id="UP001500363"/>
    </source>
</evidence>
<sequence>MRYRADHFVVDGALRDVCVLDAALGDWQRLISALPSCGWEVSFTTTLPEPSAEVFEVAGRLFEELDLDGQESATLAIAVDGTWFTCYFFEVSEIEFTFHPDNVTDQASFGAVERFMAWLGDTVGKRAIMTMEGSDHPSMPALLEYVPVARRTGGENLDLSSGHARWDVYRRMMDSPVEWGRLLEFVAAEPDPSIATSLVLKMLERVPAAERVVWVDRMTVRDEHPLVSLRLREIRILEAASGELGMEQSFAPDQISEWSDWLQRRASEESTSPGVLELLSQSGRTRRVRHLAAERLRFLRRTA</sequence>
<comment type="caution">
    <text evidence="1">The sequence shown here is derived from an EMBL/GenBank/DDBJ whole genome shotgun (WGS) entry which is preliminary data.</text>
</comment>
<name>A0ABP4N4L4_9ACTN</name>
<protein>
    <submittedName>
        <fullName evidence="1">Uncharacterized protein</fullName>
    </submittedName>
</protein>
<dbReference type="Proteomes" id="UP001500363">
    <property type="component" value="Unassembled WGS sequence"/>
</dbReference>
<gene>
    <name evidence="1" type="ORF">GCM10009741_69760</name>
</gene>
<proteinExistence type="predicted"/>
<accession>A0ABP4N4L4</accession>
<dbReference type="EMBL" id="BAAANC010000004">
    <property type="protein sequence ID" value="GAA1555371.1"/>
    <property type="molecule type" value="Genomic_DNA"/>
</dbReference>